<organism evidence="2 3">
    <name type="scientific">Cordylochernes scorpioides</name>
    <dbReference type="NCBI Taxonomy" id="51811"/>
    <lineage>
        <taxon>Eukaryota</taxon>
        <taxon>Metazoa</taxon>
        <taxon>Ecdysozoa</taxon>
        <taxon>Arthropoda</taxon>
        <taxon>Chelicerata</taxon>
        <taxon>Arachnida</taxon>
        <taxon>Pseudoscorpiones</taxon>
        <taxon>Cheliferoidea</taxon>
        <taxon>Chernetidae</taxon>
        <taxon>Cordylochernes</taxon>
    </lineage>
</organism>
<evidence type="ECO:0000313" key="3">
    <source>
        <dbReference type="Proteomes" id="UP001235939"/>
    </source>
</evidence>
<name>A0ABY6JXV5_9ARAC</name>
<gene>
    <name evidence="2" type="ORF">LAZ67_1002914</name>
</gene>
<feature type="compositionally biased region" description="Basic and acidic residues" evidence="1">
    <location>
        <begin position="12"/>
        <end position="22"/>
    </location>
</feature>
<sequence>MPARHPLSLRYGEQEGPKRFSHPKLNDLTRDLRLSKQDVEMPTSRLKEMSQLEDDVNVKFYQRRENISLKKINAGVFDGLQIKRLLSDEIILITMNEIKEVARSGFKAVVIEEMIFTKSLSKICLKAMNLWPTTCRVDWTKSLIISVYIVMNKASDSIKTCK</sequence>
<proteinExistence type="predicted"/>
<protein>
    <submittedName>
        <fullName evidence="2">Uncharacterized protein</fullName>
    </submittedName>
</protein>
<accession>A0ABY6JXV5</accession>
<dbReference type="Proteomes" id="UP001235939">
    <property type="component" value="Chromosome 01"/>
</dbReference>
<reference evidence="2 3" key="1">
    <citation type="submission" date="2022-01" db="EMBL/GenBank/DDBJ databases">
        <title>A chromosomal length assembly of Cordylochernes scorpioides.</title>
        <authorList>
            <person name="Zeh D."/>
            <person name="Zeh J."/>
        </authorList>
    </citation>
    <scope>NUCLEOTIDE SEQUENCE [LARGE SCALE GENOMIC DNA]</scope>
    <source>
        <strain evidence="2">IN4F17</strain>
        <tissue evidence="2">Whole Body</tissue>
    </source>
</reference>
<evidence type="ECO:0000313" key="2">
    <source>
        <dbReference type="EMBL" id="UYV60953.1"/>
    </source>
</evidence>
<keyword evidence="3" id="KW-1185">Reference proteome</keyword>
<feature type="region of interest" description="Disordered" evidence="1">
    <location>
        <begin position="1"/>
        <end position="22"/>
    </location>
</feature>
<dbReference type="EMBL" id="CP092863">
    <property type="protein sequence ID" value="UYV60953.1"/>
    <property type="molecule type" value="Genomic_DNA"/>
</dbReference>
<evidence type="ECO:0000256" key="1">
    <source>
        <dbReference type="SAM" id="MobiDB-lite"/>
    </source>
</evidence>